<keyword evidence="3" id="KW-1003">Cell membrane</keyword>
<dbReference type="CDD" id="cd01127">
    <property type="entry name" value="TrwB_TraG_TraD_VirD4"/>
    <property type="match status" value="1"/>
</dbReference>
<comment type="subcellular location">
    <subcellularLocation>
        <location evidence="1">Cell membrane</location>
        <topology evidence="1">Multi-pass membrane protein</topology>
    </subcellularLocation>
</comment>
<dbReference type="KEGG" id="pfla:Pflav_014210"/>
<organism evidence="9 10">
    <name type="scientific">Phytohabitans flavus</name>
    <dbReference type="NCBI Taxonomy" id="1076124"/>
    <lineage>
        <taxon>Bacteria</taxon>
        <taxon>Bacillati</taxon>
        <taxon>Actinomycetota</taxon>
        <taxon>Actinomycetes</taxon>
        <taxon>Micromonosporales</taxon>
        <taxon>Micromonosporaceae</taxon>
    </lineage>
</organism>
<evidence type="ECO:0000256" key="6">
    <source>
        <dbReference type="ARBA" id="ARBA00023136"/>
    </source>
</evidence>
<dbReference type="Gene3D" id="3.40.50.300">
    <property type="entry name" value="P-loop containing nucleotide triphosphate hydrolases"/>
    <property type="match status" value="1"/>
</dbReference>
<evidence type="ECO:0000256" key="3">
    <source>
        <dbReference type="ARBA" id="ARBA00022475"/>
    </source>
</evidence>
<dbReference type="Pfam" id="PF12696">
    <property type="entry name" value="TraG-D_C"/>
    <property type="match status" value="1"/>
</dbReference>
<evidence type="ECO:0000256" key="4">
    <source>
        <dbReference type="ARBA" id="ARBA00022692"/>
    </source>
</evidence>
<evidence type="ECO:0000259" key="8">
    <source>
        <dbReference type="Pfam" id="PF12696"/>
    </source>
</evidence>
<reference evidence="9 10" key="2">
    <citation type="submission" date="2020-03" db="EMBL/GenBank/DDBJ databases">
        <authorList>
            <person name="Ichikawa N."/>
            <person name="Kimura A."/>
            <person name="Kitahashi Y."/>
            <person name="Uohara A."/>
        </authorList>
    </citation>
    <scope>NUCLEOTIDE SEQUENCE [LARGE SCALE GENOMIC DNA]</scope>
    <source>
        <strain evidence="9 10">NBRC 107702</strain>
    </source>
</reference>
<dbReference type="RefSeq" id="WP_173034579.1">
    <property type="nucleotide sequence ID" value="NZ_AP022870.1"/>
</dbReference>
<evidence type="ECO:0000313" key="9">
    <source>
        <dbReference type="EMBL" id="BCB75011.1"/>
    </source>
</evidence>
<evidence type="ECO:0000313" key="10">
    <source>
        <dbReference type="Proteomes" id="UP000502508"/>
    </source>
</evidence>
<gene>
    <name evidence="9" type="ORF">Pflav_014210</name>
</gene>
<dbReference type="InterPro" id="IPR003688">
    <property type="entry name" value="TraG/VirD4"/>
</dbReference>
<keyword evidence="10" id="KW-1185">Reference proteome</keyword>
<dbReference type="InterPro" id="IPR027417">
    <property type="entry name" value="P-loop_NTPase"/>
</dbReference>
<proteinExistence type="inferred from homology"/>
<keyword evidence="4 7" id="KW-0812">Transmembrane</keyword>
<evidence type="ECO:0000256" key="2">
    <source>
        <dbReference type="ARBA" id="ARBA00008806"/>
    </source>
</evidence>
<dbReference type="EMBL" id="AP022870">
    <property type="protein sequence ID" value="BCB75011.1"/>
    <property type="molecule type" value="Genomic_DNA"/>
</dbReference>
<dbReference type="GO" id="GO:0005886">
    <property type="term" value="C:plasma membrane"/>
    <property type="evidence" value="ECO:0007669"/>
    <property type="project" value="UniProtKB-SubCell"/>
</dbReference>
<keyword evidence="5 7" id="KW-1133">Transmembrane helix</keyword>
<feature type="transmembrane region" description="Helical" evidence="7">
    <location>
        <begin position="12"/>
        <end position="41"/>
    </location>
</feature>
<evidence type="ECO:0000256" key="7">
    <source>
        <dbReference type="SAM" id="Phobius"/>
    </source>
</evidence>
<dbReference type="InterPro" id="IPR051539">
    <property type="entry name" value="T4SS-coupling_protein"/>
</dbReference>
<dbReference type="Proteomes" id="UP000502508">
    <property type="component" value="Chromosome"/>
</dbReference>
<dbReference type="InterPro" id="IPR032689">
    <property type="entry name" value="TraG-D_C"/>
</dbReference>
<evidence type="ECO:0000256" key="1">
    <source>
        <dbReference type="ARBA" id="ARBA00004651"/>
    </source>
</evidence>
<feature type="domain" description="TraD/TraG TraM recognition site" evidence="8">
    <location>
        <begin position="408"/>
        <end position="527"/>
    </location>
</feature>
<protein>
    <recommendedName>
        <fullName evidence="8">TraD/TraG TraM recognition site domain-containing protein</fullName>
    </recommendedName>
</protein>
<reference evidence="9 10" key="1">
    <citation type="submission" date="2020-03" db="EMBL/GenBank/DDBJ databases">
        <title>Whole genome shotgun sequence of Phytohabitans flavus NBRC 107702.</title>
        <authorList>
            <person name="Komaki H."/>
            <person name="Tamura T."/>
        </authorList>
    </citation>
    <scope>NUCLEOTIDE SEQUENCE [LARGE SCALE GENOMIC DNA]</scope>
    <source>
        <strain evidence="9 10">NBRC 107702</strain>
    </source>
</reference>
<dbReference type="AlphaFoldDB" id="A0A6F8XMK0"/>
<dbReference type="SUPFAM" id="SSF52540">
    <property type="entry name" value="P-loop containing nucleoside triphosphate hydrolases"/>
    <property type="match status" value="1"/>
</dbReference>
<evidence type="ECO:0000256" key="5">
    <source>
        <dbReference type="ARBA" id="ARBA00022989"/>
    </source>
</evidence>
<name>A0A6F8XMK0_9ACTN</name>
<accession>A0A6F8XMK0</accession>
<comment type="similarity">
    <text evidence="2">Belongs to the VirD4/TraG family.</text>
</comment>
<keyword evidence="6 7" id="KW-0472">Membrane</keyword>
<dbReference type="PANTHER" id="PTHR37937">
    <property type="entry name" value="CONJUGATIVE TRANSFER: DNA TRANSPORT"/>
    <property type="match status" value="1"/>
</dbReference>
<dbReference type="PANTHER" id="PTHR37937:SF1">
    <property type="entry name" value="CONJUGATIVE TRANSFER: DNA TRANSPORT"/>
    <property type="match status" value="1"/>
</dbReference>
<sequence>MTGKSTLGPWVIPGLAAVNVVVFALLWLGGTVGVAAAGYGWQPPPFSADVYFALVSGSSEQVWPGVPPFAVYGGALALAPLAAAPVAMVAPAVIRRARRPDGLARAGELKTLTTKGGEARARQLRPSLKKIADPHPDELGNLLGNLEPSGPELRSSFEDVELDLMAPRAGKSTGIAIPRLLRAPGSVLLTSNKSDVFTVTRQERMKVGRVWTFDPQGIAYSEREMWWDLLAGCDTVEGARRQASHFVSSVNDDSSKKDFWISAAQNTLTALFLAASRGGATVNDMLAWLADPGERAPIDLLRDAGMQAMADQLQGTVRGAVQTRDGIYETARQCVACLLDPGILAWVTYDPNHPQFIPEEHVLGRDTLYLLSKDGGGSAAGVIAGLADATIRAGVVAAERMGGRLDPPMTAVLDEAANVCRIADLPDLYSHLGSRGISVVTLLQSYLQGVRVWGEPGMDALWSAATIKLLGAGLDDANFVDKIARLVGQHDVKTRSYSSSGGSGSSRSVSYRMEQILPAEKIRALPKGTALLLATGVRPALIRLRPWYKEPNAAAISAAAKAEVQAITERAAGSWQRQQLRRLG</sequence>
<dbReference type="Pfam" id="PF02534">
    <property type="entry name" value="T4SS-DNA_transf"/>
    <property type="match status" value="1"/>
</dbReference>